<evidence type="ECO:0000313" key="6">
    <source>
        <dbReference type="EMBL" id="GEN31880.1"/>
    </source>
</evidence>
<dbReference type="InterPro" id="IPR036188">
    <property type="entry name" value="FAD/NAD-bd_sf"/>
</dbReference>
<evidence type="ECO:0000256" key="2">
    <source>
        <dbReference type="ARBA" id="ARBA00009410"/>
    </source>
</evidence>
<evidence type="ECO:0000256" key="3">
    <source>
        <dbReference type="ARBA" id="ARBA00022630"/>
    </source>
</evidence>
<dbReference type="PANTHER" id="PTHR13847">
    <property type="entry name" value="SARCOSINE DEHYDROGENASE-RELATED"/>
    <property type="match status" value="1"/>
</dbReference>
<dbReference type="EMBL" id="BJXW01000024">
    <property type="protein sequence ID" value="GEN31880.1"/>
    <property type="molecule type" value="Genomic_DNA"/>
</dbReference>
<dbReference type="InterPro" id="IPR006076">
    <property type="entry name" value="FAD-dep_OxRdtase"/>
</dbReference>
<proteinExistence type="inferred from homology"/>
<dbReference type="SUPFAM" id="SSF51905">
    <property type="entry name" value="FAD/NAD(P)-binding domain"/>
    <property type="match status" value="1"/>
</dbReference>
<comment type="caution">
    <text evidence="6">The sequence shown here is derived from an EMBL/GenBank/DDBJ whole genome shotgun (WGS) entry which is preliminary data.</text>
</comment>
<evidence type="ECO:0000256" key="1">
    <source>
        <dbReference type="ARBA" id="ARBA00001974"/>
    </source>
</evidence>
<gene>
    <name evidence="6" type="primary">dadA</name>
    <name evidence="6" type="ORF">CQU01_21180</name>
</gene>
<keyword evidence="4" id="KW-0560">Oxidoreductase</keyword>
<dbReference type="Proteomes" id="UP000321491">
    <property type="component" value="Unassembled WGS sequence"/>
</dbReference>
<reference evidence="6 7" key="1">
    <citation type="submission" date="2019-07" db="EMBL/GenBank/DDBJ databases">
        <title>Whole genome shotgun sequence of Cerasibacillus quisquiliarum NBRC 102429.</title>
        <authorList>
            <person name="Hosoyama A."/>
            <person name="Uohara A."/>
            <person name="Ohji S."/>
            <person name="Ichikawa N."/>
        </authorList>
    </citation>
    <scope>NUCLEOTIDE SEQUENCE [LARGE SCALE GENOMIC DNA]</scope>
    <source>
        <strain evidence="6 7">NBRC 102429</strain>
    </source>
</reference>
<organism evidence="6 7">
    <name type="scientific">Cerasibacillus quisquiliarum</name>
    <dbReference type="NCBI Taxonomy" id="227865"/>
    <lineage>
        <taxon>Bacteria</taxon>
        <taxon>Bacillati</taxon>
        <taxon>Bacillota</taxon>
        <taxon>Bacilli</taxon>
        <taxon>Bacillales</taxon>
        <taxon>Bacillaceae</taxon>
        <taxon>Cerasibacillus</taxon>
    </lineage>
</organism>
<evidence type="ECO:0000313" key="7">
    <source>
        <dbReference type="Proteomes" id="UP000321491"/>
    </source>
</evidence>
<dbReference type="GO" id="GO:0005737">
    <property type="term" value="C:cytoplasm"/>
    <property type="evidence" value="ECO:0007669"/>
    <property type="project" value="TreeGrafter"/>
</dbReference>
<evidence type="ECO:0000256" key="4">
    <source>
        <dbReference type="ARBA" id="ARBA00023002"/>
    </source>
</evidence>
<dbReference type="RefSeq" id="WP_146938260.1">
    <property type="nucleotide sequence ID" value="NZ_BJXW01000024.1"/>
</dbReference>
<keyword evidence="7" id="KW-1185">Reference proteome</keyword>
<dbReference type="OrthoDB" id="9805337at2"/>
<dbReference type="Pfam" id="PF01266">
    <property type="entry name" value="DAO"/>
    <property type="match status" value="1"/>
</dbReference>
<dbReference type="Gene3D" id="3.30.9.10">
    <property type="entry name" value="D-Amino Acid Oxidase, subunit A, domain 2"/>
    <property type="match status" value="1"/>
</dbReference>
<dbReference type="GO" id="GO:0016491">
    <property type="term" value="F:oxidoreductase activity"/>
    <property type="evidence" value="ECO:0007669"/>
    <property type="project" value="UniProtKB-KW"/>
</dbReference>
<dbReference type="Gene3D" id="3.50.50.60">
    <property type="entry name" value="FAD/NAD(P)-binding domain"/>
    <property type="match status" value="1"/>
</dbReference>
<accession>A0A511UZ14</accession>
<sequence length="374" mass="40527">MKKKIIIIGAGILGASTAYHLSKTNTDVTLIDRNEPGQATDAATGIICPWLSKRRNKAWYHLAKNGAKIYPNMIKELEEAGEKETGYKKVGALSVRAKKETLQEMKDIALKRRIDAPEIGDITILSPKETRKLFPPIAEGLGAVYVSGAARVDGSKLRKALINGAIKNGVKYIQDSASLIVERQTVTGVRLSKSNIKADTVIATNGAWMKELLAPIGIAFSSSPQKGQLIQLHIPDIDTSAWPVIMPPSNQSIVPFDDRVIIGATHEKKEVGFDHRITAEGMHRVLFTALKFAPGLGNGTIIGTRVGFRPYTPEYLPVIGQIPGYKGLIAANGLGASGLTTGPYLGLQLAKLALEQPLEIDLKHYDIRKAIINE</sequence>
<evidence type="ECO:0000259" key="5">
    <source>
        <dbReference type="Pfam" id="PF01266"/>
    </source>
</evidence>
<comment type="cofactor">
    <cofactor evidence="1">
        <name>FAD</name>
        <dbReference type="ChEBI" id="CHEBI:57692"/>
    </cofactor>
</comment>
<dbReference type="AlphaFoldDB" id="A0A511UZ14"/>
<feature type="domain" description="FAD dependent oxidoreductase" evidence="5">
    <location>
        <begin position="4"/>
        <end position="352"/>
    </location>
</feature>
<dbReference type="PANTHER" id="PTHR13847:SF286">
    <property type="entry name" value="D-AMINO ACID DEHYDROGENASE"/>
    <property type="match status" value="1"/>
</dbReference>
<dbReference type="SUPFAM" id="SSF54373">
    <property type="entry name" value="FAD-linked reductases, C-terminal domain"/>
    <property type="match status" value="1"/>
</dbReference>
<protein>
    <submittedName>
        <fullName evidence="6">Oxidoreductase</fullName>
    </submittedName>
</protein>
<name>A0A511UZ14_9BACI</name>
<keyword evidence="3" id="KW-0285">Flavoprotein</keyword>
<comment type="similarity">
    <text evidence="2">Belongs to the DadA oxidoreductase family.</text>
</comment>